<dbReference type="RefSeq" id="WP_189987551.1">
    <property type="nucleotide sequence ID" value="NZ_BMZS01000002.1"/>
</dbReference>
<dbReference type="AlphaFoldDB" id="A0A918XPH7"/>
<keyword evidence="2" id="KW-1185">Reference proteome</keyword>
<gene>
    <name evidence="1" type="ORF">GCM10017083_06980</name>
</gene>
<protein>
    <submittedName>
        <fullName evidence="1">Uncharacterized protein</fullName>
    </submittedName>
</protein>
<reference evidence="1" key="2">
    <citation type="submission" date="2020-09" db="EMBL/GenBank/DDBJ databases">
        <authorList>
            <person name="Sun Q."/>
            <person name="Kim S."/>
        </authorList>
    </citation>
    <scope>NUCLEOTIDE SEQUENCE</scope>
    <source>
        <strain evidence="1">KCTC 42651</strain>
    </source>
</reference>
<reference evidence="1" key="1">
    <citation type="journal article" date="2014" name="Int. J. Syst. Evol. Microbiol.">
        <title>Complete genome sequence of Corynebacterium casei LMG S-19264T (=DSM 44701T), isolated from a smear-ripened cheese.</title>
        <authorList>
            <consortium name="US DOE Joint Genome Institute (JGI-PGF)"/>
            <person name="Walter F."/>
            <person name="Albersmeier A."/>
            <person name="Kalinowski J."/>
            <person name="Ruckert C."/>
        </authorList>
    </citation>
    <scope>NUCLEOTIDE SEQUENCE</scope>
    <source>
        <strain evidence="1">KCTC 42651</strain>
    </source>
</reference>
<sequence length="504" mass="53376">MSRFDDLLTDPYAGRRYLVVVEPFDPATGATRTLRFSDQGFVTRPGDDPPNAWYEPRLVTALNFERQLFSGGRLEGRSVPGFGALTLNNADGGLDGLAALAWDGRRVRVWLGGDGFGLADYGLVFDGTAEQVEFDDLLLTLRLRDLQARFEAEVARASYAGTGGSEGREGLTGRPRPLSFGRVLRVPAVLVDPAALLYQVHDGPIADVDAVYDRGLALTKVAGPPAAGQFASDPATGCFTLGASPAGTVTADVRGDAAGGYVETAAALVRRIATARAGFADPAGLDTAAFAALDAAAPAPVGLFVADETPLVELLDALVDAVGGHYGFDRAGRLTVGRVSAPAASAHAEFDAVQILEIERVAVARPVWRQKLGFARYWRTLDSDAVAGAVGDETRADLAESLRYASAEDPAIRVRHLLAEEAVRDTALALAADAAAEAARRLALFGADRDAFRLKLKTQPFALDLGRTVRIRYPRYGLAAGRNLLVVGMVEDAAVNEVTLDLWG</sequence>
<organism evidence="1 2">
    <name type="scientific">Thalassobaculum fulvum</name>
    <dbReference type="NCBI Taxonomy" id="1633335"/>
    <lineage>
        <taxon>Bacteria</taxon>
        <taxon>Pseudomonadati</taxon>
        <taxon>Pseudomonadota</taxon>
        <taxon>Alphaproteobacteria</taxon>
        <taxon>Rhodospirillales</taxon>
        <taxon>Thalassobaculaceae</taxon>
        <taxon>Thalassobaculum</taxon>
    </lineage>
</organism>
<dbReference type="Proteomes" id="UP000630353">
    <property type="component" value="Unassembled WGS sequence"/>
</dbReference>
<comment type="caution">
    <text evidence="1">The sequence shown here is derived from an EMBL/GenBank/DDBJ whole genome shotgun (WGS) entry which is preliminary data.</text>
</comment>
<evidence type="ECO:0000313" key="1">
    <source>
        <dbReference type="EMBL" id="GHD42224.1"/>
    </source>
</evidence>
<evidence type="ECO:0000313" key="2">
    <source>
        <dbReference type="Proteomes" id="UP000630353"/>
    </source>
</evidence>
<accession>A0A918XPH7</accession>
<dbReference type="EMBL" id="BMZS01000002">
    <property type="protein sequence ID" value="GHD42224.1"/>
    <property type="molecule type" value="Genomic_DNA"/>
</dbReference>
<proteinExistence type="predicted"/>
<name>A0A918XPH7_9PROT</name>